<dbReference type="InterPro" id="IPR044492">
    <property type="entry name" value="P_typ_ATPase_HD_dom"/>
</dbReference>
<feature type="transmembrane region" description="Helical" evidence="10">
    <location>
        <begin position="650"/>
        <end position="675"/>
    </location>
</feature>
<dbReference type="InterPro" id="IPR008250">
    <property type="entry name" value="ATPase_P-typ_transduc_dom_A_sf"/>
</dbReference>
<evidence type="ECO:0000256" key="6">
    <source>
        <dbReference type="ARBA" id="ARBA00022840"/>
    </source>
</evidence>
<keyword evidence="13" id="KW-1185">Reference proteome</keyword>
<dbReference type="SFLD" id="SFLDF00027">
    <property type="entry name" value="p-type_atpase"/>
    <property type="match status" value="1"/>
</dbReference>
<feature type="transmembrane region" description="Helical" evidence="10">
    <location>
        <begin position="147"/>
        <end position="176"/>
    </location>
</feature>
<evidence type="ECO:0000256" key="7">
    <source>
        <dbReference type="ARBA" id="ARBA00022967"/>
    </source>
</evidence>
<evidence type="ECO:0000256" key="10">
    <source>
        <dbReference type="RuleBase" id="RU362081"/>
    </source>
</evidence>
<evidence type="ECO:0000256" key="3">
    <source>
        <dbReference type="ARBA" id="ARBA00022692"/>
    </source>
</evidence>
<dbReference type="GO" id="GO:0016887">
    <property type="term" value="F:ATP hydrolysis activity"/>
    <property type="evidence" value="ECO:0007669"/>
    <property type="project" value="InterPro"/>
</dbReference>
<proteinExistence type="inferred from homology"/>
<keyword evidence="6 10" id="KW-0067">ATP-binding</keyword>
<evidence type="ECO:0000256" key="2">
    <source>
        <dbReference type="ARBA" id="ARBA00006024"/>
    </source>
</evidence>
<dbReference type="Gene3D" id="3.40.50.1000">
    <property type="entry name" value="HAD superfamily/HAD-like"/>
    <property type="match status" value="1"/>
</dbReference>
<keyword evidence="7" id="KW-1278">Translocase</keyword>
<dbReference type="InterPro" id="IPR023214">
    <property type="entry name" value="HAD_sf"/>
</dbReference>
<sequence>MIPLLPIVLAGGGILLGNKLSRRLATRKKNTTKARHSLPHKNVLAIDIHSLDDRYQQFFREKVDPLFFSKQRDQQMQEFAGAYDKKEAEINRSLGYALVSSKLALLGAVTYTPLSWISAAGLVVTMWPMMKRSLIIMWKEKRLKYQLVGILSVYSGLAAGYYVLSNLMALVLFAAFKLAARTEASSQANLRHTFALQPPADVWVQQEGVEIRIAFTELKVGDVIVLSAGQTIPVDGHVTEGMASIDQHILTGESQPVEKAVGDQVFANTLILSGKVYVRVEQAGNDTAAAQIGNILGNMTSHRLEHEARSERLADKLTLPLLAASSLALVTVGPAGAVAIMNSGVGSTLYFSGPLSMLSHLNLASHHGILVKDGRSLEKLHEVDTVVFDKTGTLTLEQPEVGQIHCCDGWDESSVLAFAALAEHRQSHPLAKAILVAAEQHGLKAATPDSAAYSLGFGVQVQHQGSTIQVGSQRFMQQSGVAIPSGMEAIKALCRESGNSLIFVAVNGELAGALEMQAQLRPETVELVNRLHQRGLKLCILSGDHVQPTRHLALRLGIDDFFAEVLPEGKADKLRQLQDAGRTVCFVGDGLNDAIALQQADVSVSLRGATTVATDSAQIVLMNQSLQQLDELFGIAHSFSKNLDQSLRIAYVPGVVLIGGVFLLHFGMPAALLLYGGGVAAAMGKALSPLRKITKEQG</sequence>
<keyword evidence="9 10" id="KW-0472">Membrane</keyword>
<feature type="transmembrane region" description="Helical" evidence="10">
    <location>
        <begin position="103"/>
        <end position="127"/>
    </location>
</feature>
<dbReference type="NCBIfam" id="TIGR01494">
    <property type="entry name" value="ATPase_P-type"/>
    <property type="match status" value="1"/>
</dbReference>
<dbReference type="RefSeq" id="WP_002710667.1">
    <property type="nucleotide sequence ID" value="NZ_JH651384.1"/>
</dbReference>
<dbReference type="SUPFAM" id="SSF81653">
    <property type="entry name" value="Calcium ATPase, transduction domain A"/>
    <property type="match status" value="1"/>
</dbReference>
<dbReference type="Gene3D" id="3.40.1110.10">
    <property type="entry name" value="Calcium-transporting ATPase, cytoplasmic domain N"/>
    <property type="match status" value="1"/>
</dbReference>
<dbReference type="AlphaFoldDB" id="A0A656HN74"/>
<dbReference type="InterPro" id="IPR036412">
    <property type="entry name" value="HAD-like_sf"/>
</dbReference>
<evidence type="ECO:0000313" key="13">
    <source>
        <dbReference type="Proteomes" id="UP000005317"/>
    </source>
</evidence>
<dbReference type="GO" id="GO:0055070">
    <property type="term" value="P:copper ion homeostasis"/>
    <property type="evidence" value="ECO:0007669"/>
    <property type="project" value="TreeGrafter"/>
</dbReference>
<name>A0A656HN74_THINJ</name>
<dbReference type="SFLD" id="SFLDS00003">
    <property type="entry name" value="Haloacid_Dehalogenase"/>
    <property type="match status" value="1"/>
</dbReference>
<comment type="similarity">
    <text evidence="2 10">Belongs to the cation transport ATPase (P-type) (TC 3.A.3) family. Type IB subfamily.</text>
</comment>
<dbReference type="Pfam" id="PF00702">
    <property type="entry name" value="Hydrolase"/>
    <property type="match status" value="1"/>
</dbReference>
<dbReference type="PANTHER" id="PTHR43520">
    <property type="entry name" value="ATP7, ISOFORM B"/>
    <property type="match status" value="1"/>
</dbReference>
<keyword evidence="5 10" id="KW-0547">Nucleotide-binding</keyword>
<comment type="caution">
    <text evidence="10">Lacks conserved residue(s) required for the propagation of feature annotation.</text>
</comment>
<dbReference type="OrthoDB" id="9814270at2"/>
<dbReference type="GO" id="GO:0005507">
    <property type="term" value="F:copper ion binding"/>
    <property type="evidence" value="ECO:0007669"/>
    <property type="project" value="TreeGrafter"/>
</dbReference>
<evidence type="ECO:0000313" key="12">
    <source>
        <dbReference type="EMBL" id="EIJ36800.1"/>
    </source>
</evidence>
<evidence type="ECO:0000259" key="11">
    <source>
        <dbReference type="Pfam" id="PF00122"/>
    </source>
</evidence>
<evidence type="ECO:0000256" key="4">
    <source>
        <dbReference type="ARBA" id="ARBA00022723"/>
    </source>
</evidence>
<dbReference type="PROSITE" id="PS01229">
    <property type="entry name" value="COF_2"/>
    <property type="match status" value="1"/>
</dbReference>
<evidence type="ECO:0000256" key="5">
    <source>
        <dbReference type="ARBA" id="ARBA00022741"/>
    </source>
</evidence>
<gene>
    <name evidence="12" type="ORF">Thini_4318</name>
</gene>
<dbReference type="GO" id="GO:0043682">
    <property type="term" value="F:P-type divalent copper transporter activity"/>
    <property type="evidence" value="ECO:0007669"/>
    <property type="project" value="TreeGrafter"/>
</dbReference>
<accession>A0A656HN74</accession>
<keyword evidence="10" id="KW-1003">Cell membrane</keyword>
<dbReference type="SUPFAM" id="SSF56784">
    <property type="entry name" value="HAD-like"/>
    <property type="match status" value="1"/>
</dbReference>
<evidence type="ECO:0000256" key="1">
    <source>
        <dbReference type="ARBA" id="ARBA00004127"/>
    </source>
</evidence>
<dbReference type="SFLD" id="SFLDG00002">
    <property type="entry name" value="C1.7:_P-type_atpase_like"/>
    <property type="match status" value="1"/>
</dbReference>
<evidence type="ECO:0000256" key="8">
    <source>
        <dbReference type="ARBA" id="ARBA00022989"/>
    </source>
</evidence>
<keyword evidence="3 10" id="KW-0812">Transmembrane</keyword>
<dbReference type="InterPro" id="IPR001757">
    <property type="entry name" value="P_typ_ATPase"/>
</dbReference>
<dbReference type="PANTHER" id="PTHR43520:SF8">
    <property type="entry name" value="P-TYPE CU(+) TRANSPORTER"/>
    <property type="match status" value="1"/>
</dbReference>
<comment type="subcellular location">
    <subcellularLocation>
        <location evidence="10">Cell membrane</location>
    </subcellularLocation>
    <subcellularLocation>
        <location evidence="1">Endomembrane system</location>
        <topology evidence="1">Multi-pass membrane protein</topology>
    </subcellularLocation>
</comment>
<keyword evidence="8 10" id="KW-1133">Transmembrane helix</keyword>
<reference evidence="13" key="1">
    <citation type="journal article" date="2011" name="Stand. Genomic Sci.">
        <title>Genome sequence of the filamentous, gliding Thiothrix nivea neotype strain (JP2(T)).</title>
        <authorList>
            <person name="Lapidus A."/>
            <person name="Nolan M."/>
            <person name="Lucas S."/>
            <person name="Glavina Del Rio T."/>
            <person name="Tice H."/>
            <person name="Cheng J.F."/>
            <person name="Tapia R."/>
            <person name="Han C."/>
            <person name="Goodwin L."/>
            <person name="Pitluck S."/>
            <person name="Liolios K."/>
            <person name="Pagani I."/>
            <person name="Ivanova N."/>
            <person name="Huntemann M."/>
            <person name="Mavromatis K."/>
            <person name="Mikhailova N."/>
            <person name="Pati A."/>
            <person name="Chen A."/>
            <person name="Palaniappan K."/>
            <person name="Land M."/>
            <person name="Brambilla E.M."/>
            <person name="Rohde M."/>
            <person name="Abt B."/>
            <person name="Verbarg S."/>
            <person name="Goker M."/>
            <person name="Bristow J."/>
            <person name="Eisen J.A."/>
            <person name="Markowitz V."/>
            <person name="Hugenholtz P."/>
            <person name="Kyrpides N.C."/>
            <person name="Klenk H.P."/>
            <person name="Woyke T."/>
        </authorList>
    </citation>
    <scope>NUCLEOTIDE SEQUENCE [LARGE SCALE GENOMIC DNA]</scope>
    <source>
        <strain evidence="13">ATCC 35100 / DSM 5205 / JP2</strain>
    </source>
</reference>
<organism evidence="12 13">
    <name type="scientific">Thiothrix nivea (strain ATCC 35100 / DSM 5205 / JP2)</name>
    <dbReference type="NCBI Taxonomy" id="870187"/>
    <lineage>
        <taxon>Bacteria</taxon>
        <taxon>Pseudomonadati</taxon>
        <taxon>Pseudomonadota</taxon>
        <taxon>Gammaproteobacteria</taxon>
        <taxon>Thiotrichales</taxon>
        <taxon>Thiotrichaceae</taxon>
        <taxon>Thiothrix</taxon>
    </lineage>
</organism>
<protein>
    <submittedName>
        <fullName evidence="12">Heavy metal translocating P-type ATPase</fullName>
    </submittedName>
</protein>
<feature type="domain" description="P-type ATPase A" evidence="11">
    <location>
        <begin position="199"/>
        <end position="293"/>
    </location>
</feature>
<dbReference type="InterPro" id="IPR027256">
    <property type="entry name" value="P-typ_ATPase_IB"/>
</dbReference>
<dbReference type="PROSITE" id="PS00154">
    <property type="entry name" value="ATPASE_E1_E2"/>
    <property type="match status" value="1"/>
</dbReference>
<keyword evidence="4 10" id="KW-0479">Metal-binding</keyword>
<dbReference type="Pfam" id="PF00122">
    <property type="entry name" value="E1-E2_ATPase"/>
    <property type="match status" value="1"/>
</dbReference>
<dbReference type="InterPro" id="IPR059000">
    <property type="entry name" value="ATPase_P-type_domA"/>
</dbReference>
<dbReference type="GO" id="GO:0005524">
    <property type="term" value="F:ATP binding"/>
    <property type="evidence" value="ECO:0007669"/>
    <property type="project" value="UniProtKB-UniRule"/>
</dbReference>
<dbReference type="Gene3D" id="2.70.150.10">
    <property type="entry name" value="Calcium-transporting ATPase, cytoplasmic transduction domain A"/>
    <property type="match status" value="1"/>
</dbReference>
<dbReference type="InterPro" id="IPR023299">
    <property type="entry name" value="ATPase_P-typ_cyto_dom_N"/>
</dbReference>
<dbReference type="EMBL" id="JH651384">
    <property type="protein sequence ID" value="EIJ36800.1"/>
    <property type="molecule type" value="Genomic_DNA"/>
</dbReference>
<dbReference type="GO" id="GO:0012505">
    <property type="term" value="C:endomembrane system"/>
    <property type="evidence" value="ECO:0007669"/>
    <property type="project" value="UniProtKB-SubCell"/>
</dbReference>
<dbReference type="InterPro" id="IPR018303">
    <property type="entry name" value="ATPase_P-typ_P_site"/>
</dbReference>
<evidence type="ECO:0000256" key="9">
    <source>
        <dbReference type="ARBA" id="ARBA00023136"/>
    </source>
</evidence>
<dbReference type="NCBIfam" id="TIGR01525">
    <property type="entry name" value="ATPase-IB_hvy"/>
    <property type="match status" value="1"/>
</dbReference>
<dbReference type="Proteomes" id="UP000005317">
    <property type="component" value="Unassembled WGS sequence"/>
</dbReference>
<dbReference type="PRINTS" id="PR00119">
    <property type="entry name" value="CATATPASE"/>
</dbReference>
<dbReference type="GO" id="GO:0005886">
    <property type="term" value="C:plasma membrane"/>
    <property type="evidence" value="ECO:0007669"/>
    <property type="project" value="UniProtKB-SubCell"/>
</dbReference>